<dbReference type="EMBL" id="CAWYQH010000119">
    <property type="protein sequence ID" value="CAK8690657.1"/>
    <property type="molecule type" value="Genomic_DNA"/>
</dbReference>
<gene>
    <name evidence="8" type="ORF">CVLEPA_LOCUS23248</name>
</gene>
<evidence type="ECO:0000313" key="9">
    <source>
        <dbReference type="Proteomes" id="UP001642483"/>
    </source>
</evidence>
<dbReference type="InterPro" id="IPR050578">
    <property type="entry name" value="MARVEL-CKLF_proteins"/>
</dbReference>
<dbReference type="PANTHER" id="PTHR22776:SF49">
    <property type="entry name" value="MARVEL DOMAIN-CONTAINING PROTEIN"/>
    <property type="match status" value="1"/>
</dbReference>
<proteinExistence type="predicted"/>
<keyword evidence="4 5" id="KW-0472">Membrane</keyword>
<dbReference type="PANTHER" id="PTHR22776">
    <property type="entry name" value="MARVEL-CONTAINING POTENTIAL LIPID RAFT-ASSOCIATED PROTEIN"/>
    <property type="match status" value="1"/>
</dbReference>
<evidence type="ECO:0000256" key="2">
    <source>
        <dbReference type="ARBA" id="ARBA00022692"/>
    </source>
</evidence>
<protein>
    <recommendedName>
        <fullName evidence="7">MARVEL domain-containing protein</fullName>
    </recommendedName>
</protein>
<feature type="transmembrane region" description="Helical" evidence="6">
    <location>
        <begin position="134"/>
        <end position="155"/>
    </location>
</feature>
<accession>A0ABP0GGR3</accession>
<keyword evidence="2 5" id="KW-0812">Transmembrane</keyword>
<evidence type="ECO:0000259" key="7">
    <source>
        <dbReference type="PROSITE" id="PS51225"/>
    </source>
</evidence>
<evidence type="ECO:0000256" key="1">
    <source>
        <dbReference type="ARBA" id="ARBA00004141"/>
    </source>
</evidence>
<dbReference type="PROSITE" id="PS51225">
    <property type="entry name" value="MARVEL"/>
    <property type="match status" value="1"/>
</dbReference>
<dbReference type="InterPro" id="IPR008253">
    <property type="entry name" value="Marvel"/>
</dbReference>
<feature type="transmembrane region" description="Helical" evidence="6">
    <location>
        <begin position="77"/>
        <end position="95"/>
    </location>
</feature>
<dbReference type="Pfam" id="PF01284">
    <property type="entry name" value="MARVEL"/>
    <property type="match status" value="1"/>
</dbReference>
<evidence type="ECO:0000256" key="3">
    <source>
        <dbReference type="ARBA" id="ARBA00022989"/>
    </source>
</evidence>
<evidence type="ECO:0000313" key="8">
    <source>
        <dbReference type="EMBL" id="CAK8690657.1"/>
    </source>
</evidence>
<evidence type="ECO:0000256" key="4">
    <source>
        <dbReference type="ARBA" id="ARBA00023136"/>
    </source>
</evidence>
<dbReference type="Proteomes" id="UP001642483">
    <property type="component" value="Unassembled WGS sequence"/>
</dbReference>
<organism evidence="8 9">
    <name type="scientific">Clavelina lepadiformis</name>
    <name type="common">Light-bulb sea squirt</name>
    <name type="synonym">Ascidia lepadiformis</name>
    <dbReference type="NCBI Taxonomy" id="159417"/>
    <lineage>
        <taxon>Eukaryota</taxon>
        <taxon>Metazoa</taxon>
        <taxon>Chordata</taxon>
        <taxon>Tunicata</taxon>
        <taxon>Ascidiacea</taxon>
        <taxon>Aplousobranchia</taxon>
        <taxon>Clavelinidae</taxon>
        <taxon>Clavelina</taxon>
    </lineage>
</organism>
<reference evidence="8 9" key="1">
    <citation type="submission" date="2024-02" db="EMBL/GenBank/DDBJ databases">
        <authorList>
            <person name="Daric V."/>
            <person name="Darras S."/>
        </authorList>
    </citation>
    <scope>NUCLEOTIDE SEQUENCE [LARGE SCALE GENOMIC DNA]</scope>
</reference>
<evidence type="ECO:0000256" key="6">
    <source>
        <dbReference type="SAM" id="Phobius"/>
    </source>
</evidence>
<feature type="domain" description="MARVEL" evidence="7">
    <location>
        <begin position="31"/>
        <end position="159"/>
    </location>
</feature>
<keyword evidence="9" id="KW-1185">Reference proteome</keyword>
<evidence type="ECO:0000256" key="5">
    <source>
        <dbReference type="PROSITE-ProRule" id="PRU00581"/>
    </source>
</evidence>
<comment type="caution">
    <text evidence="8">The sequence shown here is derived from an EMBL/GenBank/DDBJ whole genome shotgun (WGS) entry which is preliminary data.</text>
</comment>
<feature type="transmembrane region" description="Helical" evidence="6">
    <location>
        <begin position="107"/>
        <end position="128"/>
    </location>
</feature>
<keyword evidence="3 6" id="KW-1133">Transmembrane helix</keyword>
<comment type="subcellular location">
    <subcellularLocation>
        <location evidence="1">Membrane</location>
        <topology evidence="1">Multi-pass membrane protein</topology>
    </subcellularLocation>
</comment>
<name>A0ABP0GGR3_CLALP</name>
<sequence>MCLWITAPDERNRHYPGESAEPAPFTLNKAYPKTRPAILKIFQAIFGLVAFLCAFFAPWWTDRSVHAFRYLEFVCQWHVWSVIFLYILVLLNVHYRLSCIDWALTELIHYVFAVIFFFTAAISAAVFAANSSMIAATVFAFFALALYGAGAYMAYQEWKEKGAHRPAFV</sequence>
<feature type="transmembrane region" description="Helical" evidence="6">
    <location>
        <begin position="37"/>
        <end position="57"/>
    </location>
</feature>